<dbReference type="Pfam" id="PF08240">
    <property type="entry name" value="ADH_N"/>
    <property type="match status" value="1"/>
</dbReference>
<reference evidence="4 5" key="1">
    <citation type="journal article" date="2015" name="Genome Announc.">
        <title>Expanding the biotechnology potential of lactobacilli through comparative genomics of 213 strains and associated genera.</title>
        <authorList>
            <person name="Sun Z."/>
            <person name="Harris H.M."/>
            <person name="McCann A."/>
            <person name="Guo C."/>
            <person name="Argimon S."/>
            <person name="Zhang W."/>
            <person name="Yang X."/>
            <person name="Jeffery I.B."/>
            <person name="Cooney J.C."/>
            <person name="Kagawa T.F."/>
            <person name="Liu W."/>
            <person name="Song Y."/>
            <person name="Salvetti E."/>
            <person name="Wrobel A."/>
            <person name="Rasinkangas P."/>
            <person name="Parkhill J."/>
            <person name="Rea M.C."/>
            <person name="O'Sullivan O."/>
            <person name="Ritari J."/>
            <person name="Douillard F.P."/>
            <person name="Paul Ross R."/>
            <person name="Yang R."/>
            <person name="Briner A.E."/>
            <person name="Felis G.E."/>
            <person name="de Vos W.M."/>
            <person name="Barrangou R."/>
            <person name="Klaenhammer T.R."/>
            <person name="Caufield P.W."/>
            <person name="Cui Y."/>
            <person name="Zhang H."/>
            <person name="O'Toole P.W."/>
        </authorList>
    </citation>
    <scope>NUCLEOTIDE SEQUENCE [LARGE SCALE GENOMIC DNA]</scope>
    <source>
        <strain evidence="4 5">DSM 19117</strain>
    </source>
</reference>
<proteinExistence type="predicted"/>
<keyword evidence="5" id="KW-1185">Reference proteome</keyword>
<dbReference type="SUPFAM" id="SSF50129">
    <property type="entry name" value="GroES-like"/>
    <property type="match status" value="1"/>
</dbReference>
<evidence type="ECO:0000259" key="3">
    <source>
        <dbReference type="SMART" id="SM00829"/>
    </source>
</evidence>
<dbReference type="SMART" id="SM00829">
    <property type="entry name" value="PKS_ER"/>
    <property type="match status" value="1"/>
</dbReference>
<dbReference type="GeneID" id="84781960"/>
<dbReference type="InterPro" id="IPR020843">
    <property type="entry name" value="ER"/>
</dbReference>
<dbReference type="GO" id="GO:0016651">
    <property type="term" value="F:oxidoreductase activity, acting on NAD(P)H"/>
    <property type="evidence" value="ECO:0007669"/>
    <property type="project" value="TreeGrafter"/>
</dbReference>
<dbReference type="STRING" id="1423773.FD30_GL001461"/>
<dbReference type="InterPro" id="IPR011032">
    <property type="entry name" value="GroES-like_sf"/>
</dbReference>
<comment type="caution">
    <text evidence="4">The sequence shown here is derived from an EMBL/GenBank/DDBJ whole genome shotgun (WGS) entry which is preliminary data.</text>
</comment>
<gene>
    <name evidence="4" type="ORF">FD30_GL001461</name>
</gene>
<dbReference type="InterPro" id="IPR013154">
    <property type="entry name" value="ADH-like_N"/>
</dbReference>
<dbReference type="OrthoDB" id="9792162at2"/>
<dbReference type="PANTHER" id="PTHR48106">
    <property type="entry name" value="QUINONE OXIDOREDUCTASE PIG3-RELATED"/>
    <property type="match status" value="1"/>
</dbReference>
<organism evidence="4 5">
    <name type="scientific">Levilactobacillus namurensis DSM 19117</name>
    <dbReference type="NCBI Taxonomy" id="1423773"/>
    <lineage>
        <taxon>Bacteria</taxon>
        <taxon>Bacillati</taxon>
        <taxon>Bacillota</taxon>
        <taxon>Bacilli</taxon>
        <taxon>Lactobacillales</taxon>
        <taxon>Lactobacillaceae</taxon>
        <taxon>Levilactobacillus</taxon>
    </lineage>
</organism>
<evidence type="ECO:0000256" key="2">
    <source>
        <dbReference type="ARBA" id="ARBA00023002"/>
    </source>
</evidence>
<dbReference type="PATRIC" id="fig|1423773.3.peg.1498"/>
<dbReference type="AlphaFoldDB" id="A0A0R1K7H5"/>
<evidence type="ECO:0000256" key="1">
    <source>
        <dbReference type="ARBA" id="ARBA00022857"/>
    </source>
</evidence>
<evidence type="ECO:0000313" key="4">
    <source>
        <dbReference type="EMBL" id="KRK76289.1"/>
    </source>
</evidence>
<evidence type="ECO:0000313" key="5">
    <source>
        <dbReference type="Proteomes" id="UP000051162"/>
    </source>
</evidence>
<sequence length="317" mass="34677">MKAVVVYQPGDADVLTYTDVPTPQVKPGWSRVKVKGFGIVHSEIFTREGKSPSVTFPRILGIECVGVIDQTTDAQRLPVGQKVVSMNGEMGRDFDGGYAEYALLPNAQIHPVTTSLPWADLAAVPETYHTAYRALLQLRLSTAQTLLIRGGTTGVGLAALQLARAMAPQLTVLGTSRRALMPDKWQPLGYDGFVQDHAQHLQTNQPVDRILDLVGAATALDSMQHLAPWGIASVTGDMGNVWTIPDFDPVTAIPNDRYMTSFASYTINEAQLNDLLRLIENQHLDVHPVKVFGLDQLPAAHRFLEQQRQPGKVVVLP</sequence>
<dbReference type="Proteomes" id="UP000051162">
    <property type="component" value="Unassembled WGS sequence"/>
</dbReference>
<keyword evidence="1" id="KW-0521">NADP</keyword>
<dbReference type="InterPro" id="IPR036291">
    <property type="entry name" value="NAD(P)-bd_dom_sf"/>
</dbReference>
<dbReference type="GO" id="GO:0070402">
    <property type="term" value="F:NADPH binding"/>
    <property type="evidence" value="ECO:0007669"/>
    <property type="project" value="TreeGrafter"/>
</dbReference>
<dbReference type="PANTHER" id="PTHR48106:SF18">
    <property type="entry name" value="QUINONE OXIDOREDUCTASE PIG3"/>
    <property type="match status" value="1"/>
</dbReference>
<dbReference type="SUPFAM" id="SSF51735">
    <property type="entry name" value="NAD(P)-binding Rossmann-fold domains"/>
    <property type="match status" value="1"/>
</dbReference>
<keyword evidence="2" id="KW-0560">Oxidoreductase</keyword>
<name>A0A0R1K7H5_9LACO</name>
<dbReference type="RefSeq" id="WP_056944030.1">
    <property type="nucleotide sequence ID" value="NZ_AZDT01000021.1"/>
</dbReference>
<dbReference type="Gene3D" id="3.90.180.10">
    <property type="entry name" value="Medium-chain alcohol dehydrogenases, catalytic domain"/>
    <property type="match status" value="1"/>
</dbReference>
<dbReference type="Pfam" id="PF13602">
    <property type="entry name" value="ADH_zinc_N_2"/>
    <property type="match status" value="1"/>
</dbReference>
<accession>A0A0R1K7H5</accession>
<protein>
    <submittedName>
        <fullName evidence="4">Zinc-containing alcohol dehydrogenase superfamily protein</fullName>
    </submittedName>
</protein>
<feature type="domain" description="Enoyl reductase (ER)" evidence="3">
    <location>
        <begin position="10"/>
        <end position="315"/>
    </location>
</feature>
<dbReference type="EMBL" id="AZDT01000021">
    <property type="protein sequence ID" value="KRK76289.1"/>
    <property type="molecule type" value="Genomic_DNA"/>
</dbReference>